<dbReference type="InterPro" id="IPR004416">
    <property type="entry name" value="MnmG"/>
</dbReference>
<dbReference type="InterPro" id="IPR020595">
    <property type="entry name" value="MnmG-rel_CS"/>
</dbReference>
<keyword evidence="14" id="KW-1185">Reference proteome</keyword>
<dbReference type="SUPFAM" id="SSF51905">
    <property type="entry name" value="FAD/NAD(P)-binding domain"/>
    <property type="match status" value="1"/>
</dbReference>
<evidence type="ECO:0000256" key="8">
    <source>
        <dbReference type="ARBA" id="ARBA00023027"/>
    </source>
</evidence>
<dbReference type="InterPro" id="IPR026904">
    <property type="entry name" value="MnmG_C"/>
</dbReference>
<comment type="caution">
    <text evidence="13">The sequence shown here is derived from an EMBL/GenBank/DDBJ whole genome shotgun (WGS) entry which is preliminary data.</text>
</comment>
<name>A0A2S5RF77_9MOLU</name>
<dbReference type="PANTHER" id="PTHR11806:SF0">
    <property type="entry name" value="PROTEIN MTO1 HOMOLOG, MITOCHONDRIAL"/>
    <property type="match status" value="1"/>
</dbReference>
<evidence type="ECO:0000313" key="13">
    <source>
        <dbReference type="EMBL" id="PPE05986.1"/>
    </source>
</evidence>
<dbReference type="InterPro" id="IPR047001">
    <property type="entry name" value="MnmG_C_subdom"/>
</dbReference>
<keyword evidence="5 11" id="KW-0285">Flavoprotein</keyword>
<dbReference type="Gene3D" id="1.10.150.570">
    <property type="entry name" value="GidA associated domain, C-terminal subdomain"/>
    <property type="match status" value="1"/>
</dbReference>
<evidence type="ECO:0000256" key="4">
    <source>
        <dbReference type="ARBA" id="ARBA00020461"/>
    </source>
</evidence>
<comment type="function">
    <text evidence="2 11">NAD-binding protein involved in the addition of a carboxymethylaminomethyl (cmnm) group at the wobble position (U34) of certain tRNAs, forming tRNA-cmnm(5)s(2)U34.</text>
</comment>
<dbReference type="GO" id="GO:0005829">
    <property type="term" value="C:cytosol"/>
    <property type="evidence" value="ECO:0007669"/>
    <property type="project" value="TreeGrafter"/>
</dbReference>
<dbReference type="PROSITE" id="PS01281">
    <property type="entry name" value="GIDA_2"/>
    <property type="match status" value="1"/>
</dbReference>
<dbReference type="PANTHER" id="PTHR11806">
    <property type="entry name" value="GLUCOSE INHIBITED DIVISION PROTEIN A"/>
    <property type="match status" value="1"/>
</dbReference>
<dbReference type="FunFam" id="1.10.150.570:FF:000001">
    <property type="entry name" value="tRNA uridine 5-carboxymethylaminomethyl modification enzyme MnmG"/>
    <property type="match status" value="1"/>
</dbReference>
<dbReference type="GO" id="GO:0030488">
    <property type="term" value="P:tRNA methylation"/>
    <property type="evidence" value="ECO:0007669"/>
    <property type="project" value="TreeGrafter"/>
</dbReference>
<dbReference type="PRINTS" id="PR00368">
    <property type="entry name" value="FADPNR"/>
</dbReference>
<dbReference type="EMBL" id="PHNE01000001">
    <property type="protein sequence ID" value="PPE05986.1"/>
    <property type="molecule type" value="Genomic_DNA"/>
</dbReference>
<dbReference type="GO" id="GO:0002098">
    <property type="term" value="P:tRNA wobble uridine modification"/>
    <property type="evidence" value="ECO:0007669"/>
    <property type="project" value="InterPro"/>
</dbReference>
<dbReference type="Pfam" id="PF13932">
    <property type="entry name" value="SAM_GIDA_C"/>
    <property type="match status" value="1"/>
</dbReference>
<evidence type="ECO:0000256" key="9">
    <source>
        <dbReference type="ARBA" id="ARBA00025948"/>
    </source>
</evidence>
<proteinExistence type="inferred from homology"/>
<gene>
    <name evidence="11 13" type="primary">gidA</name>
    <name evidence="11" type="synonym">mnmG</name>
    <name evidence="13" type="ORF">ELUCI_v1c02770</name>
</gene>
<dbReference type="RefSeq" id="WP_028126920.1">
    <property type="nucleotide sequence ID" value="NZ_PHNE01000001.1"/>
</dbReference>
<keyword evidence="11" id="KW-0963">Cytoplasm</keyword>
<dbReference type="AlphaFoldDB" id="A0A2S5RF77"/>
<feature type="domain" description="tRNA uridine 5-carboxymethylaminomethyl modification enzyme C-terminal subdomain" evidence="12">
    <location>
        <begin position="545"/>
        <end position="616"/>
    </location>
</feature>
<dbReference type="Gene3D" id="3.50.50.60">
    <property type="entry name" value="FAD/NAD(P)-binding domain"/>
    <property type="match status" value="2"/>
</dbReference>
<evidence type="ECO:0000256" key="11">
    <source>
        <dbReference type="HAMAP-Rule" id="MF_00129"/>
    </source>
</evidence>
<dbReference type="Pfam" id="PF21680">
    <property type="entry name" value="GIDA_C_1st"/>
    <property type="match status" value="1"/>
</dbReference>
<evidence type="ECO:0000256" key="3">
    <source>
        <dbReference type="ARBA" id="ARBA00007653"/>
    </source>
</evidence>
<dbReference type="Gene3D" id="1.10.10.1800">
    <property type="entry name" value="tRNA uridine 5-carboxymethylaminomethyl modification enzyme MnmG/GidA"/>
    <property type="match status" value="1"/>
</dbReference>
<dbReference type="PRINTS" id="PR00411">
    <property type="entry name" value="PNDRDTASEI"/>
</dbReference>
<evidence type="ECO:0000256" key="2">
    <source>
        <dbReference type="ARBA" id="ARBA00003717"/>
    </source>
</evidence>
<dbReference type="GO" id="GO:0050660">
    <property type="term" value="F:flavin adenine dinucleotide binding"/>
    <property type="evidence" value="ECO:0007669"/>
    <property type="project" value="UniProtKB-UniRule"/>
</dbReference>
<dbReference type="InterPro" id="IPR049312">
    <property type="entry name" value="GIDA_C_N"/>
</dbReference>
<accession>A0A2S5RF77</accession>
<organism evidence="13 14">
    <name type="scientific">Williamsoniiplasma lucivorax</name>
    <dbReference type="NCBI Taxonomy" id="209274"/>
    <lineage>
        <taxon>Bacteria</taxon>
        <taxon>Bacillati</taxon>
        <taxon>Mycoplasmatota</taxon>
        <taxon>Mollicutes</taxon>
        <taxon>Entomoplasmatales</taxon>
        <taxon>Williamsoniiplasma</taxon>
    </lineage>
</organism>
<evidence type="ECO:0000256" key="1">
    <source>
        <dbReference type="ARBA" id="ARBA00001974"/>
    </source>
</evidence>
<comment type="similarity">
    <text evidence="3 11">Belongs to the MnmG family.</text>
</comment>
<evidence type="ECO:0000256" key="10">
    <source>
        <dbReference type="ARBA" id="ARBA00031800"/>
    </source>
</evidence>
<dbReference type="InterPro" id="IPR044920">
    <property type="entry name" value="MnmG_C_subdom_sf"/>
</dbReference>
<keyword evidence="6 11" id="KW-0819">tRNA processing</keyword>
<comment type="subcellular location">
    <subcellularLocation>
        <location evidence="11">Cytoplasm</location>
    </subcellularLocation>
</comment>
<dbReference type="NCBIfam" id="TIGR00136">
    <property type="entry name" value="mnmG_gidA"/>
    <property type="match status" value="1"/>
</dbReference>
<evidence type="ECO:0000256" key="6">
    <source>
        <dbReference type="ARBA" id="ARBA00022694"/>
    </source>
</evidence>
<feature type="binding site" evidence="11">
    <location>
        <begin position="273"/>
        <end position="287"/>
    </location>
    <ligand>
        <name>NAD(+)</name>
        <dbReference type="ChEBI" id="CHEBI:57540"/>
    </ligand>
</feature>
<evidence type="ECO:0000313" key="14">
    <source>
        <dbReference type="Proteomes" id="UP000237865"/>
    </source>
</evidence>
<comment type="subunit">
    <text evidence="9 11">Homodimer. Heterotetramer of two MnmE and two MnmG subunits.</text>
</comment>
<evidence type="ECO:0000256" key="5">
    <source>
        <dbReference type="ARBA" id="ARBA00022630"/>
    </source>
</evidence>
<evidence type="ECO:0000259" key="12">
    <source>
        <dbReference type="SMART" id="SM01228"/>
    </source>
</evidence>
<dbReference type="FunFam" id="3.50.50.60:FF:000002">
    <property type="entry name" value="tRNA uridine 5-carboxymethylaminomethyl modification enzyme MnmG"/>
    <property type="match status" value="1"/>
</dbReference>
<dbReference type="PROSITE" id="PS01280">
    <property type="entry name" value="GIDA_1"/>
    <property type="match status" value="1"/>
</dbReference>
<dbReference type="InterPro" id="IPR040131">
    <property type="entry name" value="MnmG_N"/>
</dbReference>
<feature type="binding site" evidence="11">
    <location>
        <begin position="12"/>
        <end position="17"/>
    </location>
    <ligand>
        <name>FAD</name>
        <dbReference type="ChEBI" id="CHEBI:57692"/>
    </ligand>
</feature>
<dbReference type="InterPro" id="IPR036188">
    <property type="entry name" value="FAD/NAD-bd_sf"/>
</dbReference>
<dbReference type="InterPro" id="IPR002218">
    <property type="entry name" value="MnmG-rel"/>
</dbReference>
<dbReference type="Pfam" id="PF01134">
    <property type="entry name" value="GIDA"/>
    <property type="match status" value="1"/>
</dbReference>
<keyword evidence="8 11" id="KW-0520">NAD</keyword>
<protein>
    <recommendedName>
        <fullName evidence="4 11">tRNA uridine 5-carboxymethylaminomethyl modification enzyme MnmG</fullName>
    </recommendedName>
    <alternativeName>
        <fullName evidence="10 11">Glucose-inhibited division protein A</fullName>
    </alternativeName>
</protein>
<dbReference type="STRING" id="1399797.GCA_000518285_01705"/>
<comment type="cofactor">
    <cofactor evidence="1 11">
        <name>FAD</name>
        <dbReference type="ChEBI" id="CHEBI:57692"/>
    </cofactor>
</comment>
<comment type="caution">
    <text evidence="11">Lacks conserved residue(s) required for the propagation of feature annotation.</text>
</comment>
<evidence type="ECO:0000256" key="7">
    <source>
        <dbReference type="ARBA" id="ARBA00022827"/>
    </source>
</evidence>
<dbReference type="HAMAP" id="MF_00129">
    <property type="entry name" value="MnmG_GidA"/>
    <property type="match status" value="1"/>
</dbReference>
<reference evidence="13 14" key="1">
    <citation type="submission" date="2017-11" db="EMBL/GenBank/DDBJ databases">
        <title>Genome sequence of Entomoplasma lucivorax PIPN-2 (ATCC 49196).</title>
        <authorList>
            <person name="Lo W.-S."/>
            <person name="Gasparich G.E."/>
            <person name="Kuo C.-H."/>
        </authorList>
    </citation>
    <scope>NUCLEOTIDE SEQUENCE [LARGE SCALE GENOMIC DNA]</scope>
    <source>
        <strain evidence="13 14">PIPN-2</strain>
    </source>
</reference>
<dbReference type="Proteomes" id="UP000237865">
    <property type="component" value="Unassembled WGS sequence"/>
</dbReference>
<keyword evidence="7 11" id="KW-0274">FAD</keyword>
<dbReference type="SMART" id="SM01228">
    <property type="entry name" value="GIDA_assoc_3"/>
    <property type="match status" value="1"/>
</dbReference>
<sequence>MKQTNYDVLVIGAGHAGVEAALASARLNKKTGLINLYTDKIALMPCNPSVGGPAKGIVVREIDALGGEMAKAADATALQTKLLNSSRGPGVWALRVQSDKEEYSKYMINKIQNQANLDLIVGVAQDLIVENNTIIGVQLADETIIHAKTVVLTTGTYLKSLILQGNEKTESGPNGEMTTKGISGSLKRLGIDLFRFKTGTPARIYKDSVDVSQAQPEPGTDAKLAFSFSTKTFTPIAEQEMCYLIHTTLETKKIIEENLHKSAMYAGDVESIGPRYCPSFEDKIVRFANKDRHQIFIEPESKNLDTWYIQGFSTSMPIDVQEKMLKSLPGFANMRVKHWSYAIEYDCIDPMQLKPSLELHQINNLFTAGQINGTSGYEEAAGQGLIAGINAARKVDHLEPLILRRDEAYIGVMIDDLINKGVWEPYRLLTSRAEHRLLLRNDNAEQRLKQYGRDIGLIQDAEWNEYLNYLQENENALEELKTMRFTPKSPLAEILDTKYNIKLKQGYSGYELIKMPNIPVDELIPFIPSMQNLRVNQVQSITINSRFEGYVKKELEQVERFNKLEKKQIPTDLNYDHVANLATEARQKLKKVCPLNIGQASRITGVNPADIQMLLFYLKSQYAKDNQNN</sequence>